<feature type="transmembrane region" description="Helical" evidence="2">
    <location>
        <begin position="195"/>
        <end position="220"/>
    </location>
</feature>
<keyword evidence="2" id="KW-0472">Membrane</keyword>
<evidence type="ECO:0000313" key="5">
    <source>
        <dbReference type="Proteomes" id="UP001171945"/>
    </source>
</evidence>
<feature type="transmembrane region" description="Helical" evidence="2">
    <location>
        <begin position="85"/>
        <end position="108"/>
    </location>
</feature>
<dbReference type="PANTHER" id="PTHR10422:SF43">
    <property type="entry name" value="NITRIC OXIDE REDUCTASE SUBUNIT B"/>
    <property type="match status" value="1"/>
</dbReference>
<feature type="transmembrane region" description="Helical" evidence="2">
    <location>
        <begin position="427"/>
        <end position="447"/>
    </location>
</feature>
<dbReference type="Proteomes" id="UP001171945">
    <property type="component" value="Unassembled WGS sequence"/>
</dbReference>
<gene>
    <name evidence="4" type="ORF">QUF54_07315</name>
</gene>
<reference evidence="4" key="1">
    <citation type="submission" date="2023-06" db="EMBL/GenBank/DDBJ databases">
        <title>Uncultivated large filamentous bacteria from sulfidic sediments reveal new species and different genomic features in energy metabolism and defense.</title>
        <authorList>
            <person name="Fonseca A."/>
        </authorList>
    </citation>
    <scope>NUCLEOTIDE SEQUENCE</scope>
    <source>
        <strain evidence="4">HSG4</strain>
    </source>
</reference>
<feature type="domain" description="Cytochrome oxidase subunit I profile" evidence="3">
    <location>
        <begin position="1"/>
        <end position="460"/>
    </location>
</feature>
<proteinExistence type="predicted"/>
<keyword evidence="5" id="KW-1185">Reference proteome</keyword>
<dbReference type="InterPro" id="IPR023616">
    <property type="entry name" value="Cyt_c_oxase-like_su1_dom"/>
</dbReference>
<dbReference type="Pfam" id="PF00115">
    <property type="entry name" value="COX1"/>
    <property type="match status" value="1"/>
</dbReference>
<protein>
    <submittedName>
        <fullName evidence="4">Cbb3-type cytochrome c oxidase subunit I</fullName>
    </submittedName>
</protein>
<feature type="transmembrane region" description="Helical" evidence="2">
    <location>
        <begin position="341"/>
        <end position="361"/>
    </location>
</feature>
<feature type="transmembrane region" description="Helical" evidence="2">
    <location>
        <begin position="262"/>
        <end position="288"/>
    </location>
</feature>
<keyword evidence="1" id="KW-0249">Electron transport</keyword>
<feature type="transmembrane region" description="Helical" evidence="2">
    <location>
        <begin position="163"/>
        <end position="183"/>
    </location>
</feature>
<dbReference type="PANTHER" id="PTHR10422">
    <property type="entry name" value="CYTOCHROME C OXIDASE SUBUNIT 1"/>
    <property type="match status" value="1"/>
</dbReference>
<feature type="transmembrane region" description="Helical" evidence="2">
    <location>
        <begin position="135"/>
        <end position="156"/>
    </location>
</feature>
<dbReference type="Gene3D" id="1.20.210.10">
    <property type="entry name" value="Cytochrome c oxidase-like, subunit I domain"/>
    <property type="match status" value="1"/>
</dbReference>
<dbReference type="PROSITE" id="PS50855">
    <property type="entry name" value="COX1"/>
    <property type="match status" value="1"/>
</dbReference>
<organism evidence="4 5">
    <name type="scientific">Candidatus Marithioploca araucensis</name>
    <dbReference type="NCBI Taxonomy" id="70273"/>
    <lineage>
        <taxon>Bacteria</taxon>
        <taxon>Pseudomonadati</taxon>
        <taxon>Pseudomonadota</taxon>
        <taxon>Gammaproteobacteria</taxon>
        <taxon>Thiotrichales</taxon>
        <taxon>Thiotrichaceae</taxon>
        <taxon>Candidatus Marithioploca</taxon>
    </lineage>
</organism>
<keyword evidence="2" id="KW-0812">Transmembrane</keyword>
<dbReference type="EMBL" id="JAUCGM010000472">
    <property type="protein sequence ID" value="MDM8563146.1"/>
    <property type="molecule type" value="Genomic_DNA"/>
</dbReference>
<name>A0ABT7VUB7_9GAMM</name>
<evidence type="ECO:0000256" key="1">
    <source>
        <dbReference type="ARBA" id="ARBA00022660"/>
    </source>
</evidence>
<dbReference type="SUPFAM" id="SSF81442">
    <property type="entry name" value="Cytochrome c oxidase subunit I-like"/>
    <property type="match status" value="1"/>
</dbReference>
<feature type="transmembrane region" description="Helical" evidence="2">
    <location>
        <begin position="12"/>
        <end position="36"/>
    </location>
</feature>
<accession>A0ABT7VUB7</accession>
<sequence length="460" mass="51839">MQYSSQSVAKPYFIAAIGLFVGQILFGLIMGLQYVVGDFLFPVLPFNVARMVHTNLLIVWLLFGFMGASYYLVPEESEKELHSPLLAIGLFWIFLIAGALTIVGYLLVPYAQLAEMTGNSVLPTMGREFLEQPTIIKVGIVVVILGFLYNIGITILQGRKTVVTLVLLTGLIGLAVLFLFAFYNPSNLVLDKYYWWWVIHLWVEGVWELIMASILAFVLIKITGVDREVIEKWLYVIIAMALITGLIGTGHHYFWIGTPEYWQWWGSIFSAMEPIPFLLMTMFAFTMVKRRRREHPNKVATLWALGTAVVAFLGAGVWGFAHTLAPVNYYTHGTQITAAHGHLAFYGAYVMIVLTIISYAMPILRGRESDANSAKAQQFEIWAFWLMTISMVFITLFLTVAGILHVYLIRAAENPLPFMVMQEKIALFYWLREIAGVIFFIGLVAYITSSFVGGKEETTA</sequence>
<feature type="transmembrane region" description="Helical" evidence="2">
    <location>
        <begin position="382"/>
        <end position="407"/>
    </location>
</feature>
<evidence type="ECO:0000256" key="2">
    <source>
        <dbReference type="SAM" id="Phobius"/>
    </source>
</evidence>
<keyword evidence="1" id="KW-0813">Transport</keyword>
<keyword evidence="2" id="KW-1133">Transmembrane helix</keyword>
<dbReference type="InterPro" id="IPR000883">
    <property type="entry name" value="Cyt_C_Oxase_1"/>
</dbReference>
<feature type="transmembrane region" description="Helical" evidence="2">
    <location>
        <begin position="232"/>
        <end position="256"/>
    </location>
</feature>
<evidence type="ECO:0000259" key="3">
    <source>
        <dbReference type="PROSITE" id="PS50855"/>
    </source>
</evidence>
<feature type="transmembrane region" description="Helical" evidence="2">
    <location>
        <begin position="56"/>
        <end position="73"/>
    </location>
</feature>
<comment type="caution">
    <text evidence="4">The sequence shown here is derived from an EMBL/GenBank/DDBJ whole genome shotgun (WGS) entry which is preliminary data.</text>
</comment>
<feature type="transmembrane region" description="Helical" evidence="2">
    <location>
        <begin position="300"/>
        <end position="321"/>
    </location>
</feature>
<keyword evidence="1" id="KW-0679">Respiratory chain</keyword>
<dbReference type="InterPro" id="IPR036927">
    <property type="entry name" value="Cyt_c_oxase-like_su1_sf"/>
</dbReference>
<evidence type="ECO:0000313" key="4">
    <source>
        <dbReference type="EMBL" id="MDM8563146.1"/>
    </source>
</evidence>